<protein>
    <recommendedName>
        <fullName evidence="4">DNA-binding protein</fullName>
    </recommendedName>
</protein>
<name>A0ABD7PEY3_KLEVA</name>
<gene>
    <name evidence="2" type="ORF">SAMEA3729809_05689</name>
</gene>
<dbReference type="EMBL" id="UKAS01000063">
    <property type="protein sequence ID" value="SXF99835.1"/>
    <property type="molecule type" value="Genomic_DNA"/>
</dbReference>
<feature type="region of interest" description="Disordered" evidence="1">
    <location>
        <begin position="49"/>
        <end position="79"/>
    </location>
</feature>
<evidence type="ECO:0000256" key="1">
    <source>
        <dbReference type="SAM" id="MobiDB-lite"/>
    </source>
</evidence>
<dbReference type="AlphaFoldDB" id="A0ABD7PEY3"/>
<evidence type="ECO:0008006" key="4">
    <source>
        <dbReference type="Google" id="ProtNLM"/>
    </source>
</evidence>
<feature type="compositionally biased region" description="Basic and acidic residues" evidence="1">
    <location>
        <begin position="59"/>
        <end position="79"/>
    </location>
</feature>
<sequence>MKLTETKLYTLIDNLNALICEDSPLTPQECEDLVRAVAAIGAMKARVSMKKSNVPAASKPKEEKQERLPDPRFPHVGEPWREEEGTMLLDALESVLDEAVGVHLFWLAKKLGRPPTVWPVR</sequence>
<accession>A0ABD7PEY3</accession>
<reference evidence="2 3" key="1">
    <citation type="submission" date="2018-08" db="EMBL/GenBank/DDBJ databases">
        <authorList>
            <consortium name="Pathogen Informatics"/>
        </authorList>
    </citation>
    <scope>NUCLEOTIDE SEQUENCE [LARGE SCALE GENOMIC DNA]</scope>
    <source>
        <strain evidence="2 3">EuSCAPE_TR218</strain>
    </source>
</reference>
<organism evidence="2 3">
    <name type="scientific">Klebsiella variicola</name>
    <dbReference type="NCBI Taxonomy" id="244366"/>
    <lineage>
        <taxon>Bacteria</taxon>
        <taxon>Pseudomonadati</taxon>
        <taxon>Pseudomonadota</taxon>
        <taxon>Gammaproteobacteria</taxon>
        <taxon>Enterobacterales</taxon>
        <taxon>Enterobacteriaceae</taxon>
        <taxon>Klebsiella/Raoultella group</taxon>
        <taxon>Klebsiella</taxon>
        <taxon>Klebsiella pneumoniae complex</taxon>
    </lineage>
</organism>
<dbReference type="Proteomes" id="UP000258928">
    <property type="component" value="Unassembled WGS sequence"/>
</dbReference>
<evidence type="ECO:0000313" key="3">
    <source>
        <dbReference type="Proteomes" id="UP000258928"/>
    </source>
</evidence>
<evidence type="ECO:0000313" key="2">
    <source>
        <dbReference type="EMBL" id="SXF99835.1"/>
    </source>
</evidence>
<comment type="caution">
    <text evidence="2">The sequence shown here is derived from an EMBL/GenBank/DDBJ whole genome shotgun (WGS) entry which is preliminary data.</text>
</comment>
<proteinExistence type="predicted"/>